<dbReference type="InterPro" id="IPR033140">
    <property type="entry name" value="Lipase_GDXG_put_SER_AS"/>
</dbReference>
<dbReference type="RefSeq" id="XP_024586231.1">
    <property type="nucleotide sequence ID" value="XM_024721097.1"/>
</dbReference>
<comment type="similarity">
    <text evidence="1">Belongs to the 'GDXG' lipolytic enzyme family.</text>
</comment>
<dbReference type="InterPro" id="IPR050300">
    <property type="entry name" value="GDXG_lipolytic_enzyme"/>
</dbReference>
<evidence type="ECO:0000256" key="3">
    <source>
        <dbReference type="PROSITE-ProRule" id="PRU10038"/>
    </source>
</evidence>
<dbReference type="InterPro" id="IPR029058">
    <property type="entry name" value="AB_hydrolase_fold"/>
</dbReference>
<protein>
    <recommendedName>
        <fullName evidence="4">Alpha/beta hydrolase fold-3 domain-containing protein</fullName>
    </recommendedName>
</protein>
<evidence type="ECO:0000313" key="5">
    <source>
        <dbReference type="EMBL" id="CEG49862.1"/>
    </source>
</evidence>
<dbReference type="SUPFAM" id="SSF53474">
    <property type="entry name" value="alpha/beta-Hydrolases"/>
    <property type="match status" value="1"/>
</dbReference>
<dbReference type="OMA" id="MAYKPWI"/>
<evidence type="ECO:0000259" key="4">
    <source>
        <dbReference type="Pfam" id="PF07859"/>
    </source>
</evidence>
<keyword evidence="2" id="KW-0378">Hydrolase</keyword>
<dbReference type="PROSITE" id="PS01174">
    <property type="entry name" value="LIPASE_GDXG_SER"/>
    <property type="match status" value="1"/>
</dbReference>
<evidence type="ECO:0000256" key="1">
    <source>
        <dbReference type="ARBA" id="ARBA00010515"/>
    </source>
</evidence>
<proteinExistence type="inferred from homology"/>
<dbReference type="InterPro" id="IPR013094">
    <property type="entry name" value="AB_hydrolase_3"/>
</dbReference>
<dbReference type="Proteomes" id="UP000054928">
    <property type="component" value="Unassembled WGS sequence"/>
</dbReference>
<dbReference type="GeneID" id="36402657"/>
<sequence>MEINSRAFDIMDWNIYGCARKIVPNLEVTIDVSCRLLNQVQKQLQGTTGIKVQILLANYRKLPENSFPAPLNDAMTMFNYLVYDEQVVPKNIILAGDSAGGGLVLATLLRLRQAEREMPLAALCNCPYADMSADVSVSDHCFISKSMLDAIRDFCIRTTPRAFWYEGVMLQTDLRGLPALFIQAAEFDILHHQSLQLAENARADGVQVELDINNHMPHVFTLFPHFMMPQSSRGIQNFAAFITHQVMTHRLPVQIPQMACAF</sequence>
<dbReference type="AlphaFoldDB" id="A0A0P1B7M1"/>
<dbReference type="Pfam" id="PF07859">
    <property type="entry name" value="Abhydrolase_3"/>
    <property type="match status" value="1"/>
</dbReference>
<evidence type="ECO:0000313" key="6">
    <source>
        <dbReference type="Proteomes" id="UP000054928"/>
    </source>
</evidence>
<dbReference type="OrthoDB" id="408631at2759"/>
<reference evidence="6" key="1">
    <citation type="submission" date="2014-09" db="EMBL/GenBank/DDBJ databases">
        <authorList>
            <person name="Sharma Rahul"/>
            <person name="Thines Marco"/>
        </authorList>
    </citation>
    <scope>NUCLEOTIDE SEQUENCE [LARGE SCALE GENOMIC DNA]</scope>
</reference>
<dbReference type="STRING" id="4781.A0A0P1B7M1"/>
<feature type="domain" description="Alpha/beta hydrolase fold-3" evidence="4">
    <location>
        <begin position="49"/>
        <end position="221"/>
    </location>
</feature>
<dbReference type="Gene3D" id="3.40.50.1820">
    <property type="entry name" value="alpha/beta hydrolase"/>
    <property type="match status" value="1"/>
</dbReference>
<evidence type="ECO:0000256" key="2">
    <source>
        <dbReference type="ARBA" id="ARBA00022801"/>
    </source>
</evidence>
<name>A0A0P1B7M1_PLAHL</name>
<dbReference type="GO" id="GO:0016787">
    <property type="term" value="F:hydrolase activity"/>
    <property type="evidence" value="ECO:0007669"/>
    <property type="project" value="UniProtKB-KW"/>
</dbReference>
<accession>A0A0P1B7M1</accession>
<keyword evidence="6" id="KW-1185">Reference proteome</keyword>
<dbReference type="PANTHER" id="PTHR48081:SF8">
    <property type="entry name" value="ALPHA_BETA HYDROLASE FOLD-3 DOMAIN-CONTAINING PROTEIN-RELATED"/>
    <property type="match status" value="1"/>
</dbReference>
<dbReference type="PANTHER" id="PTHR48081">
    <property type="entry name" value="AB HYDROLASE SUPERFAMILY PROTEIN C4A8.06C"/>
    <property type="match status" value="1"/>
</dbReference>
<dbReference type="EMBL" id="CCYD01003101">
    <property type="protein sequence ID" value="CEG49862.1"/>
    <property type="molecule type" value="Genomic_DNA"/>
</dbReference>
<feature type="active site" evidence="3">
    <location>
        <position position="98"/>
    </location>
</feature>
<organism evidence="5 6">
    <name type="scientific">Plasmopara halstedii</name>
    <name type="common">Downy mildew of sunflower</name>
    <dbReference type="NCBI Taxonomy" id="4781"/>
    <lineage>
        <taxon>Eukaryota</taxon>
        <taxon>Sar</taxon>
        <taxon>Stramenopiles</taxon>
        <taxon>Oomycota</taxon>
        <taxon>Peronosporomycetes</taxon>
        <taxon>Peronosporales</taxon>
        <taxon>Peronosporaceae</taxon>
        <taxon>Plasmopara</taxon>
    </lineage>
</organism>